<dbReference type="Proteomes" id="UP000199356">
    <property type="component" value="Unassembled WGS sequence"/>
</dbReference>
<dbReference type="RefSeq" id="WP_093424169.1">
    <property type="nucleotide sequence ID" value="NZ_FOXA01000015.1"/>
</dbReference>
<gene>
    <name evidence="1" type="ORF">SAMN04488047_11520</name>
</gene>
<name>A0A1I5TUT2_9RHOB</name>
<protein>
    <submittedName>
        <fullName evidence="1">Uncharacterized protein</fullName>
    </submittedName>
</protein>
<accession>A0A1I5TUT2</accession>
<organism evidence="1 2">
    <name type="scientific">Tranquillimonas alkanivorans</name>
    <dbReference type="NCBI Taxonomy" id="441119"/>
    <lineage>
        <taxon>Bacteria</taxon>
        <taxon>Pseudomonadati</taxon>
        <taxon>Pseudomonadota</taxon>
        <taxon>Alphaproteobacteria</taxon>
        <taxon>Rhodobacterales</taxon>
        <taxon>Roseobacteraceae</taxon>
        <taxon>Tranquillimonas</taxon>
    </lineage>
</organism>
<dbReference type="EMBL" id="FOXA01000015">
    <property type="protein sequence ID" value="SFP86357.1"/>
    <property type="molecule type" value="Genomic_DNA"/>
</dbReference>
<keyword evidence="2" id="KW-1185">Reference proteome</keyword>
<evidence type="ECO:0000313" key="1">
    <source>
        <dbReference type="EMBL" id="SFP86357.1"/>
    </source>
</evidence>
<reference evidence="1 2" key="1">
    <citation type="submission" date="2016-10" db="EMBL/GenBank/DDBJ databases">
        <authorList>
            <person name="de Groot N.N."/>
        </authorList>
    </citation>
    <scope>NUCLEOTIDE SEQUENCE [LARGE SCALE GENOMIC DNA]</scope>
    <source>
        <strain evidence="1 2">DSM 19547</strain>
    </source>
</reference>
<dbReference type="STRING" id="441119.SAMN04488047_11520"/>
<dbReference type="AlphaFoldDB" id="A0A1I5TUT2"/>
<proteinExistence type="predicted"/>
<sequence length="193" mass="20859">MTKPARDEPDLRDMAFAVAREFSLGMRQSLSAHGVERIDDYMETMSLAGMLIERRLRRCDGYVGPSFLACALDRIEETSRDGTHLTVTREELAKLRGGVPAATADETEPTLRLRAVAEGALACDGVVADIARSTGLTAEEQMEACAHALAFTALALDIAKGESTRDAYVAVSLLVRKCVASWTDNLPEIPESG</sequence>
<evidence type="ECO:0000313" key="2">
    <source>
        <dbReference type="Proteomes" id="UP000199356"/>
    </source>
</evidence>